<feature type="transmembrane region" description="Helical" evidence="5">
    <location>
        <begin position="29"/>
        <end position="55"/>
    </location>
</feature>
<evidence type="ECO:0000256" key="3">
    <source>
        <dbReference type="ARBA" id="ARBA00022989"/>
    </source>
</evidence>
<feature type="transmembrane region" description="Helical" evidence="5">
    <location>
        <begin position="76"/>
        <end position="98"/>
    </location>
</feature>
<comment type="subcellular location">
    <subcellularLocation>
        <location evidence="1">Membrane</location>
        <topology evidence="1">Multi-pass membrane protein</topology>
    </subcellularLocation>
</comment>
<dbReference type="EMBL" id="SPQZ01000002">
    <property type="protein sequence ID" value="TFV99250.1"/>
    <property type="molecule type" value="Genomic_DNA"/>
</dbReference>
<keyword evidence="2 5" id="KW-0812">Transmembrane</keyword>
<protein>
    <submittedName>
        <fullName evidence="6">DUF4870 domain-containing protein</fullName>
    </submittedName>
</protein>
<dbReference type="Pfam" id="PF09685">
    <property type="entry name" value="MamF_MmsF"/>
    <property type="match status" value="1"/>
</dbReference>
<dbReference type="AlphaFoldDB" id="A0A4Y9R4L8"/>
<organism evidence="6 7">
    <name type="scientific">Orlajensenia leifsoniae</name>
    <dbReference type="NCBI Taxonomy" id="2561933"/>
    <lineage>
        <taxon>Bacteria</taxon>
        <taxon>Bacillati</taxon>
        <taxon>Actinomycetota</taxon>
        <taxon>Actinomycetes</taxon>
        <taxon>Micrococcales</taxon>
        <taxon>Microbacteriaceae</taxon>
        <taxon>Orlajensenia</taxon>
    </lineage>
</organism>
<comment type="caution">
    <text evidence="6">The sequence shown here is derived from an EMBL/GenBank/DDBJ whole genome shotgun (WGS) entry which is preliminary data.</text>
</comment>
<feature type="transmembrane region" description="Helical" evidence="5">
    <location>
        <begin position="110"/>
        <end position="128"/>
    </location>
</feature>
<keyword evidence="4 5" id="KW-0472">Membrane</keyword>
<dbReference type="RefSeq" id="WP_135119726.1">
    <property type="nucleotide sequence ID" value="NZ_SPQZ01000002.1"/>
</dbReference>
<name>A0A4Y9R4L8_9MICO</name>
<keyword evidence="3 5" id="KW-1133">Transmembrane helix</keyword>
<evidence type="ECO:0000313" key="7">
    <source>
        <dbReference type="Proteomes" id="UP000298127"/>
    </source>
</evidence>
<evidence type="ECO:0000256" key="2">
    <source>
        <dbReference type="ARBA" id="ARBA00022692"/>
    </source>
</evidence>
<accession>A0A4Y9R4L8</accession>
<reference evidence="6 7" key="1">
    <citation type="journal article" date="2018" name="J. Microbiol.">
        <title>Leifsonia flava sp. nov., a novel actinobacterium isolated from the rhizosphere of Aquilegia viridiflora.</title>
        <authorList>
            <person name="Cai Y."/>
            <person name="Tao W.Z."/>
            <person name="Ma Y.J."/>
            <person name="Cheng J."/>
            <person name="Zhang M.Y."/>
            <person name="Zhang Y.X."/>
        </authorList>
    </citation>
    <scope>NUCLEOTIDE SEQUENCE [LARGE SCALE GENOMIC DNA]</scope>
    <source>
        <strain evidence="6 7">SYP-B2174</strain>
    </source>
</reference>
<proteinExistence type="predicted"/>
<evidence type="ECO:0000256" key="4">
    <source>
        <dbReference type="ARBA" id="ARBA00023136"/>
    </source>
</evidence>
<evidence type="ECO:0000313" key="6">
    <source>
        <dbReference type="EMBL" id="TFV99250.1"/>
    </source>
</evidence>
<keyword evidence="7" id="KW-1185">Reference proteome</keyword>
<evidence type="ECO:0000256" key="5">
    <source>
        <dbReference type="SAM" id="Phobius"/>
    </source>
</evidence>
<gene>
    <name evidence="6" type="ORF">E4M00_07085</name>
</gene>
<dbReference type="InterPro" id="IPR019109">
    <property type="entry name" value="MamF_MmsF"/>
</dbReference>
<dbReference type="Proteomes" id="UP000298127">
    <property type="component" value="Unassembled WGS sequence"/>
</dbReference>
<evidence type="ECO:0000256" key="1">
    <source>
        <dbReference type="ARBA" id="ARBA00004141"/>
    </source>
</evidence>
<sequence>MRDTNHTPDEPFSATEDRQWASFAHFGGAIAILGFFSSWAAVLAILPALIIYLVLGKRGHLTRDEAREALNFQITMVGAIIVWAIVATILGALFWWLGPVWLVLGPLFQIIGWALVIVDVIFSIIGGVRVNNGSSYRYPFALRLVH</sequence>